<dbReference type="PANTHER" id="PTHR23323:SF26">
    <property type="entry name" value="VACUOLAR PROTEIN SORTING-ASSOCIATED PROTEIN 18 HOMOLOG"/>
    <property type="match status" value="1"/>
</dbReference>
<evidence type="ECO:0000259" key="7">
    <source>
        <dbReference type="Pfam" id="PF05131"/>
    </source>
</evidence>
<gene>
    <name evidence="9" type="ORF">KGF57_004277</name>
</gene>
<keyword evidence="3" id="KW-0862">Zinc</keyword>
<keyword evidence="4" id="KW-0472">Membrane</keyword>
<dbReference type="EMBL" id="JAIHNG010000154">
    <property type="protein sequence ID" value="KAI5950671.1"/>
    <property type="molecule type" value="Genomic_DNA"/>
</dbReference>
<dbReference type="GO" id="GO:0005768">
    <property type="term" value="C:endosome"/>
    <property type="evidence" value="ECO:0007669"/>
    <property type="project" value="TreeGrafter"/>
</dbReference>
<feature type="domain" description="Pep3/Vps18 beta-propeller" evidence="7">
    <location>
        <begin position="42"/>
        <end position="333"/>
    </location>
</feature>
<comment type="caution">
    <text evidence="9">The sequence shown here is derived from an EMBL/GenBank/DDBJ whole genome shotgun (WGS) entry which is preliminary data.</text>
</comment>
<keyword evidence="2" id="KW-0863">Zinc-finger</keyword>
<dbReference type="AlphaFoldDB" id="A0AAD5BC09"/>
<feature type="compositionally biased region" description="Polar residues" evidence="6">
    <location>
        <begin position="12"/>
        <end position="22"/>
    </location>
</feature>
<feature type="region of interest" description="Disordered" evidence="6">
    <location>
        <begin position="1"/>
        <end position="22"/>
    </location>
</feature>
<organism evidence="9 10">
    <name type="scientific">Candida theae</name>
    <dbReference type="NCBI Taxonomy" id="1198502"/>
    <lineage>
        <taxon>Eukaryota</taxon>
        <taxon>Fungi</taxon>
        <taxon>Dikarya</taxon>
        <taxon>Ascomycota</taxon>
        <taxon>Saccharomycotina</taxon>
        <taxon>Pichiomycetes</taxon>
        <taxon>Debaryomycetaceae</taxon>
        <taxon>Candida/Lodderomyces clade</taxon>
        <taxon>Candida</taxon>
    </lineage>
</organism>
<feature type="domain" description="Pep3/Vps18 RING C-terminal" evidence="8">
    <location>
        <begin position="813"/>
        <end position="897"/>
    </location>
</feature>
<sequence>MNGSRRMEKTAPSVNGSTSPSTYTAHSLDQQQISIYNNLQKPSFEVKPVQLQFDLLHALNKLLVANSQMYLFVGDVLYKIDLNNPSKLVKFTMPLKGGSFKAWVDPTAQHLIVRIDQQYFYLHKSYKSFKLLPKLKGMDVEALAFASSSTIVMATTAGYIYLSAIKPHDDAKKSDIQHLKHVHTVESQVRGIAVTENQSLINIITRDAIYTWSCFDTSFNELSKVFKTQPVMEKVGPSDKWVLTTSGNKYVYIGKDVATNDDEIQFSTLNDTIDDIILTPHHLIGYHGKQVFIYNKLSQESKVLNIEEHIRGIASDATSYWIYTKDSIYEIVISNESSLVWYDYYKMNKFEEALNCLEDSEENFFKRDLVLIKQGYDYLQRGGFGLESSNKELINLQKKGIGILARSTEPFEKVCLMLNSSHATGLLIDYLLVKFAINRKNRVRVVVLSTWIIELMTRTNDERFYEFVKKNHKQLDRSIYNILSGERALFYAETIDDYQFILKYQMSEKNWPLAEKALIKVYSRNVDEVYNHASAFLLNHAKIIDTWLKFDLDYERLLPAILAYCEKNRKLPLNQNAAIKFLLKVHDKGYKSKQLNNYYLSLLITHHDDANHLIIKFINHETAYDQNFIQRLCLLHHKVHPAVLIYIDMGLYEQALEVSLKNNAIELGELVLGKYEEIAEDGDKSEDDNKLEKESYSIRRHLWLTFAKHLIDRTCEGKQAGLDEVDSSSNKLNATLSYIQRNSPLGLKDLLPLFPETVTINNFRDEIVDSLNEYKRTLQDINMRIQENHSLLTTLKQEALDETQKKSEHYSVIKPGSTCYLCHNLLATKKFIFFDNCQHGFHKECLVRYNLKSKGNYNFKKLYQSFIRNQDKDHQEIKSQIDDMLCKECILCNESSINEIDIGYLEENDRDIDEIKDWEL</sequence>
<evidence type="ECO:0000313" key="9">
    <source>
        <dbReference type="EMBL" id="KAI5950671.1"/>
    </source>
</evidence>
<dbReference type="Proteomes" id="UP001204833">
    <property type="component" value="Unassembled WGS sequence"/>
</dbReference>
<comment type="subcellular location">
    <subcellularLocation>
        <location evidence="5">Endomembrane system</location>
        <topology evidence="5">Peripheral membrane protein</topology>
        <orientation evidence="5">Cytoplasmic side</orientation>
    </subcellularLocation>
</comment>
<dbReference type="InterPro" id="IPR007810">
    <property type="entry name" value="Pep3/Vps18_beta-prop"/>
</dbReference>
<keyword evidence="10" id="KW-1185">Reference proteome</keyword>
<dbReference type="GO" id="GO:0030897">
    <property type="term" value="C:HOPS complex"/>
    <property type="evidence" value="ECO:0007669"/>
    <property type="project" value="TreeGrafter"/>
</dbReference>
<evidence type="ECO:0000256" key="2">
    <source>
        <dbReference type="ARBA" id="ARBA00022771"/>
    </source>
</evidence>
<dbReference type="Pfam" id="PF05131">
    <property type="entry name" value="Pep3_Vps18"/>
    <property type="match status" value="1"/>
</dbReference>
<evidence type="ECO:0000256" key="3">
    <source>
        <dbReference type="ARBA" id="ARBA00022833"/>
    </source>
</evidence>
<dbReference type="RefSeq" id="XP_051607256.1">
    <property type="nucleotide sequence ID" value="XM_051753769.1"/>
</dbReference>
<accession>A0AAD5BC09</accession>
<dbReference type="GeneID" id="76152321"/>
<protein>
    <submittedName>
        <fullName evidence="9">PEP3</fullName>
    </submittedName>
</protein>
<proteinExistence type="predicted"/>
<evidence type="ECO:0000256" key="6">
    <source>
        <dbReference type="SAM" id="MobiDB-lite"/>
    </source>
</evidence>
<evidence type="ECO:0000256" key="5">
    <source>
        <dbReference type="ARBA" id="ARBA00029433"/>
    </source>
</evidence>
<evidence type="ECO:0000259" key="8">
    <source>
        <dbReference type="Pfam" id="PF26148"/>
    </source>
</evidence>
<evidence type="ECO:0000313" key="10">
    <source>
        <dbReference type="Proteomes" id="UP001204833"/>
    </source>
</evidence>
<dbReference type="GO" id="GO:0008270">
    <property type="term" value="F:zinc ion binding"/>
    <property type="evidence" value="ECO:0007669"/>
    <property type="project" value="UniProtKB-KW"/>
</dbReference>
<evidence type="ECO:0000256" key="1">
    <source>
        <dbReference type="ARBA" id="ARBA00022723"/>
    </source>
</evidence>
<dbReference type="GO" id="GO:0030674">
    <property type="term" value="F:protein-macromolecule adaptor activity"/>
    <property type="evidence" value="ECO:0007669"/>
    <property type="project" value="TreeGrafter"/>
</dbReference>
<dbReference type="SUPFAM" id="SSF57850">
    <property type="entry name" value="RING/U-box"/>
    <property type="match status" value="1"/>
</dbReference>
<dbReference type="InterPro" id="IPR058919">
    <property type="entry name" value="Pep3/Vps18_RING_C"/>
</dbReference>
<dbReference type="PANTHER" id="PTHR23323">
    <property type="entry name" value="VACUOLAR PROTEIN SORTING-ASSOCIATED PROTEIN"/>
    <property type="match status" value="1"/>
</dbReference>
<keyword evidence="1" id="KW-0479">Metal-binding</keyword>
<reference evidence="9 10" key="1">
    <citation type="journal article" date="2022" name="DNA Res.">
        <title>Genome analysis of five recently described species of the CUG-Ser clade uncovers Candida theae as a new hybrid lineage with pathogenic potential in the Candida parapsilosis species complex.</title>
        <authorList>
            <person name="Mixao V."/>
            <person name="Del Olmo V."/>
            <person name="Hegedusova E."/>
            <person name="Saus E."/>
            <person name="Pryszcz L."/>
            <person name="Cillingova A."/>
            <person name="Nosek J."/>
            <person name="Gabaldon T."/>
        </authorList>
    </citation>
    <scope>NUCLEOTIDE SEQUENCE [LARGE SCALE GENOMIC DNA]</scope>
    <source>
        <strain evidence="9 10">CBS 12239</strain>
    </source>
</reference>
<dbReference type="Pfam" id="PF26148">
    <property type="entry name" value="VPS18_RING_C"/>
    <property type="match status" value="1"/>
</dbReference>
<name>A0AAD5BC09_9ASCO</name>
<dbReference type="GO" id="GO:0006904">
    <property type="term" value="P:vesicle docking involved in exocytosis"/>
    <property type="evidence" value="ECO:0007669"/>
    <property type="project" value="TreeGrafter"/>
</dbReference>
<evidence type="ECO:0000256" key="4">
    <source>
        <dbReference type="ARBA" id="ARBA00023136"/>
    </source>
</evidence>
<dbReference type="GO" id="GO:0007033">
    <property type="term" value="P:vacuole organization"/>
    <property type="evidence" value="ECO:0007669"/>
    <property type="project" value="TreeGrafter"/>
</dbReference>
<dbReference type="GO" id="GO:0007032">
    <property type="term" value="P:endosome organization"/>
    <property type="evidence" value="ECO:0007669"/>
    <property type="project" value="TreeGrafter"/>
</dbReference>
<dbReference type="GO" id="GO:0048284">
    <property type="term" value="P:organelle fusion"/>
    <property type="evidence" value="ECO:0007669"/>
    <property type="project" value="TreeGrafter"/>
</dbReference>